<keyword evidence="1" id="KW-0418">Kinase</keyword>
<accession>A0ACD1DVX1</accession>
<dbReference type="EMBL" id="CP074691">
    <property type="protein sequence ID" value="QVL36328.1"/>
    <property type="molecule type" value="Genomic_DNA"/>
</dbReference>
<reference evidence="1" key="1">
    <citation type="submission" date="2021-05" db="EMBL/GenBank/DDBJ databases">
        <title>An isolated secondary fermenter in methanogenic hydrocarbon-degrading communities.</title>
        <authorList>
            <person name="Liu Y.-F."/>
            <person name="Liu Z.-l."/>
        </authorList>
    </citation>
    <scope>NUCLEOTIDE SEQUENCE</scope>
    <source>
        <strain evidence="1">L-13</strain>
    </source>
</reference>
<evidence type="ECO:0000313" key="2">
    <source>
        <dbReference type="Proteomes" id="UP000682204"/>
    </source>
</evidence>
<gene>
    <name evidence="1" type="ORF">KIH16_00425</name>
</gene>
<sequence>MIGVVKIGGAVGNDTRPLLDDLARRVGRGERWVVVHGASGVTDSLCELAGVACRYVTSPSGYRSRYVGPAQRALFEAAALSLSGRLSSELALRGIAAPVLRPDSVPTVRAERKDLLRAVEGGRRFILRDNYSGTVRSVAGETLEATWRSGALPLLPPLAFDEESGLNLNVDGDRLAASVALAVDADCLVILTNVAGLMEDLSRPESLVTQAGLDEWEALERLAQGNMKRKLLACREALEGGLARVVLADSRREAPLSHAVEGGGTQLWRQSPALRSMAVGL</sequence>
<keyword evidence="2" id="KW-1185">Reference proteome</keyword>
<dbReference type="Proteomes" id="UP000682204">
    <property type="component" value="Chromosome"/>
</dbReference>
<keyword evidence="1" id="KW-0808">Transferase</keyword>
<proteinExistence type="predicted"/>
<organism evidence="1 2">
    <name type="scientific">Aminirod propionatiphilus</name>
    <dbReference type="NCBI Taxonomy" id="3415223"/>
    <lineage>
        <taxon>Bacteria</taxon>
        <taxon>Thermotogati</taxon>
        <taxon>Synergistota</taxon>
        <taxon>Synergistia</taxon>
        <taxon>Synergistales</taxon>
        <taxon>Aminiphilaceae</taxon>
        <taxon>Aminirod</taxon>
    </lineage>
</organism>
<protein>
    <submittedName>
        <fullName evidence="1">Uridylate kinase</fullName>
    </submittedName>
</protein>
<name>A0ACD1DVX1_9BACT</name>
<evidence type="ECO:0000313" key="1">
    <source>
        <dbReference type="EMBL" id="QVL36328.1"/>
    </source>
</evidence>